<evidence type="ECO:0000259" key="5">
    <source>
        <dbReference type="PROSITE" id="PS50105"/>
    </source>
</evidence>
<keyword evidence="6" id="KW-1185">Reference proteome</keyword>
<dbReference type="GO" id="GO:0005829">
    <property type="term" value="C:cytosol"/>
    <property type="evidence" value="ECO:0007669"/>
    <property type="project" value="TreeGrafter"/>
</dbReference>
<accession>A0A6J2UY99</accession>
<dbReference type="SUPFAM" id="SSF47769">
    <property type="entry name" value="SAM/Pointed domain"/>
    <property type="match status" value="2"/>
</dbReference>
<dbReference type="InterPro" id="IPR011993">
    <property type="entry name" value="PH-like_dom_sf"/>
</dbReference>
<dbReference type="PANTHER" id="PTHR24174">
    <property type="entry name" value="ANKYRIN REPEAT AND STERILE ALPHA MOTIF DOMAIN-CONTAINING PROTEIN 1"/>
    <property type="match status" value="1"/>
</dbReference>
<dbReference type="PANTHER" id="PTHR24174:SF3">
    <property type="entry name" value="ANKYRIN REPEAT AND STERILE ALPHA MOTIF DOMAIN-CONTAINING PROTEIN 1B"/>
    <property type="match status" value="1"/>
</dbReference>
<name>A0A6J2UY99_CHACN</name>
<dbReference type="CTD" id="56899"/>
<dbReference type="PROSITE" id="PS50105">
    <property type="entry name" value="SAM_DOMAIN"/>
    <property type="match status" value="2"/>
</dbReference>
<evidence type="ECO:0000313" key="6">
    <source>
        <dbReference type="Proteomes" id="UP000504632"/>
    </source>
</evidence>
<keyword evidence="1" id="KW-0677">Repeat</keyword>
<evidence type="ECO:0000256" key="2">
    <source>
        <dbReference type="ARBA" id="ARBA00023043"/>
    </source>
</evidence>
<dbReference type="Gene3D" id="1.10.150.50">
    <property type="entry name" value="Transcription Factor, Ets-1"/>
    <property type="match status" value="2"/>
</dbReference>
<dbReference type="Pfam" id="PF00640">
    <property type="entry name" value="PID"/>
    <property type="match status" value="1"/>
</dbReference>
<organism evidence="6 7">
    <name type="scientific">Chanos chanos</name>
    <name type="common">Milkfish</name>
    <name type="synonym">Mugil chanos</name>
    <dbReference type="NCBI Taxonomy" id="29144"/>
    <lineage>
        <taxon>Eukaryota</taxon>
        <taxon>Metazoa</taxon>
        <taxon>Chordata</taxon>
        <taxon>Craniata</taxon>
        <taxon>Vertebrata</taxon>
        <taxon>Euteleostomi</taxon>
        <taxon>Actinopterygii</taxon>
        <taxon>Neopterygii</taxon>
        <taxon>Teleostei</taxon>
        <taxon>Ostariophysi</taxon>
        <taxon>Gonorynchiformes</taxon>
        <taxon>Chanidae</taxon>
        <taxon>Chanos</taxon>
    </lineage>
</organism>
<dbReference type="Gene3D" id="2.30.29.30">
    <property type="entry name" value="Pleckstrin-homology domain (PH domain)/Phosphotyrosine-binding domain (PTB)"/>
    <property type="match status" value="1"/>
</dbReference>
<dbReference type="InterPro" id="IPR013761">
    <property type="entry name" value="SAM/pointed_sf"/>
</dbReference>
<evidence type="ECO:0000313" key="7">
    <source>
        <dbReference type="RefSeq" id="XP_030624026.1"/>
    </source>
</evidence>
<keyword evidence="2" id="KW-0040">ANK repeat</keyword>
<feature type="domain" description="PID" evidence="4">
    <location>
        <begin position="188"/>
        <end position="317"/>
    </location>
</feature>
<dbReference type="SUPFAM" id="SSF50729">
    <property type="entry name" value="PH domain-like"/>
    <property type="match status" value="1"/>
</dbReference>
<reference evidence="7" key="1">
    <citation type="submission" date="2025-08" db="UniProtKB">
        <authorList>
            <consortium name="RefSeq"/>
        </authorList>
    </citation>
    <scope>IDENTIFICATION</scope>
</reference>
<dbReference type="AlphaFoldDB" id="A0A6J2UY99"/>
<dbReference type="Pfam" id="PF00536">
    <property type="entry name" value="SAM_1"/>
    <property type="match status" value="2"/>
</dbReference>
<evidence type="ECO:0000256" key="3">
    <source>
        <dbReference type="SAM" id="MobiDB-lite"/>
    </source>
</evidence>
<dbReference type="InterPro" id="IPR006020">
    <property type="entry name" value="PTB/PI_dom"/>
</dbReference>
<gene>
    <name evidence="7" type="primary">anks1b</name>
</gene>
<sequence>MMWQCQLSQPDCRCYRVDGYSLLKRLPLHPLIGPRCPVQSVGQWLDNIGLVQYENHLLANGFDNVQFMGSNVVEDQDLLEIGILNSAHRQRLLQAIRLLPRVRPIGYDGNNPTSVAEWLESLELGDYTKSFLINGYTSMELVKKIWEIELINQGEWCEPITLRPPNEATSSTPVQYWQHHPEKLIFQSCDYEAYYLGSMLVKELRGTESTQDACAKMRKSTEQMKKVPTIVLSVSYKGVKFIDATNKNIIAEHEIRNISCAAQDPEDLSTFAYITKDLKSSHHYCHVFTAFDVNLAYEIILTLGQAFEVAYQLALQARKSGHGSSTLPESFDSKPSKPIPKPRVNIRKSVSNYPSMDQKGHGNVPWIVEPGQEAKRGVNTKYETTIF</sequence>
<dbReference type="SMART" id="SM00462">
    <property type="entry name" value="PTB"/>
    <property type="match status" value="1"/>
</dbReference>
<dbReference type="GeneID" id="115807212"/>
<dbReference type="FunFam" id="2.30.29.30:FF:000045">
    <property type="entry name" value="Ankyrin repeat and sterile alpha motif domain-containing protein 1B"/>
    <property type="match status" value="1"/>
</dbReference>
<dbReference type="GO" id="GO:0046875">
    <property type="term" value="F:ephrin receptor binding"/>
    <property type="evidence" value="ECO:0007669"/>
    <property type="project" value="TreeGrafter"/>
</dbReference>
<dbReference type="InterPro" id="IPR041880">
    <property type="entry name" value="SAM_ANKS1_repeat1"/>
</dbReference>
<dbReference type="CDD" id="cd09499">
    <property type="entry name" value="SAM_AIDA1AB-like_repeat1"/>
    <property type="match status" value="1"/>
</dbReference>
<dbReference type="PROSITE" id="PS01179">
    <property type="entry name" value="PID"/>
    <property type="match status" value="1"/>
</dbReference>
<dbReference type="InterPro" id="IPR033635">
    <property type="entry name" value="ANKS1/Caskin"/>
</dbReference>
<protein>
    <submittedName>
        <fullName evidence="7">Ankyrin repeat and sterile alpha motif domain-containing protein 1B isoform X12</fullName>
    </submittedName>
</protein>
<dbReference type="InterPro" id="IPR001660">
    <property type="entry name" value="SAM"/>
</dbReference>
<dbReference type="CDD" id="cd01274">
    <property type="entry name" value="PTB_Anks"/>
    <property type="match status" value="1"/>
</dbReference>
<evidence type="ECO:0000259" key="4">
    <source>
        <dbReference type="PROSITE" id="PS01179"/>
    </source>
</evidence>
<feature type="domain" description="SAM" evidence="5">
    <location>
        <begin position="39"/>
        <end position="102"/>
    </location>
</feature>
<dbReference type="Proteomes" id="UP000504632">
    <property type="component" value="Chromosome 1"/>
</dbReference>
<evidence type="ECO:0000256" key="1">
    <source>
        <dbReference type="ARBA" id="ARBA00022737"/>
    </source>
</evidence>
<feature type="domain" description="SAM" evidence="5">
    <location>
        <begin position="110"/>
        <end position="154"/>
    </location>
</feature>
<feature type="region of interest" description="Disordered" evidence="3">
    <location>
        <begin position="322"/>
        <end position="344"/>
    </location>
</feature>
<proteinExistence type="predicted"/>
<dbReference type="SMART" id="SM00454">
    <property type="entry name" value="SAM"/>
    <property type="match status" value="2"/>
</dbReference>
<dbReference type="RefSeq" id="XP_030624026.1">
    <property type="nucleotide sequence ID" value="XM_030768166.1"/>
</dbReference>
<dbReference type="GO" id="GO:0048013">
    <property type="term" value="P:ephrin receptor signaling pathway"/>
    <property type="evidence" value="ECO:0007669"/>
    <property type="project" value="TreeGrafter"/>
</dbReference>